<dbReference type="InterPro" id="IPR014729">
    <property type="entry name" value="Rossmann-like_a/b/a_fold"/>
</dbReference>
<dbReference type="SUPFAM" id="SSF52540">
    <property type="entry name" value="P-loop containing nucleoside triphosphate hydrolases"/>
    <property type="match status" value="1"/>
</dbReference>
<dbReference type="GO" id="GO:0005525">
    <property type="term" value="F:GTP binding"/>
    <property type="evidence" value="ECO:0007669"/>
    <property type="project" value="UniProtKB-KW"/>
</dbReference>
<sequence length="327" mass="37023">MEETKERKIVVAVDESEESMEALSWSLDNLFPYDSNNTLILLYVKPPLPVYSSLDAAGFIVTGDPVTALKKYEYELVESVMARSRTVYQDYESDINIERRVGRGDAKEVICKAVEKLRADMLVMGTHDYGFFKRALLGSVSEYCAKRVKCPVKEAKILFLGLDNAGKTTLLHMLKDERLVQHQPTQHPTSEELSIGKIKFKAFDLGGHQIARRVWKDYYAKVDAVVYLVDAYDKERFAESKKELDALLSDESLANVPFLILGNKIDIPYAASEDELRYHLGLTNFTTGKGKVNLAGTNVRPLEVFMCSIVRKMGYGEGFKWVSQYID</sequence>
<keyword evidence="7 18" id="KW-0931">ER-Golgi transport</keyword>
<keyword evidence="9 18" id="KW-0333">Golgi apparatus</keyword>
<evidence type="ECO:0000256" key="7">
    <source>
        <dbReference type="ARBA" id="ARBA00022892"/>
    </source>
</evidence>
<keyword evidence="6 18" id="KW-0256">Endoplasmic reticulum</keyword>
<gene>
    <name evidence="19" type="ORF">AARE701A_LOCUS14054</name>
</gene>
<keyword evidence="20" id="KW-1185">Reference proteome</keyword>
<evidence type="ECO:0000256" key="2">
    <source>
        <dbReference type="ARBA" id="ARBA00007507"/>
    </source>
</evidence>
<proteinExistence type="inferred from homology"/>
<dbReference type="InterPro" id="IPR027417">
    <property type="entry name" value="P-loop_NTPase"/>
</dbReference>
<feature type="binding site" evidence="15">
    <location>
        <position position="309"/>
    </location>
    <ligand>
        <name>GTP</name>
        <dbReference type="ChEBI" id="CHEBI:37565"/>
    </ligand>
</feature>
<dbReference type="NCBIfam" id="TIGR00231">
    <property type="entry name" value="small_GTP"/>
    <property type="match status" value="1"/>
</dbReference>
<comment type="subcellular location">
    <subcellularLocation>
        <location evidence="1">Endoplasmic reticulum membrane</location>
        <topology evidence="1">Peripheral membrane protein</topology>
    </subcellularLocation>
    <subcellularLocation>
        <location evidence="11">Golgi apparatus</location>
        <location evidence="11">Golgi stack membrane</location>
        <topology evidence="11">Peripheral membrane protein</topology>
    </subcellularLocation>
</comment>
<dbReference type="SMART" id="SM00177">
    <property type="entry name" value="ARF"/>
    <property type="match status" value="1"/>
</dbReference>
<evidence type="ECO:0000256" key="9">
    <source>
        <dbReference type="ARBA" id="ARBA00023034"/>
    </source>
</evidence>
<comment type="similarity">
    <text evidence="2 18">Belongs to the small GTPase superfamily. SAR1 family.</text>
</comment>
<evidence type="ECO:0000256" key="10">
    <source>
        <dbReference type="ARBA" id="ARBA00023134"/>
    </source>
</evidence>
<organism evidence="19 20">
    <name type="scientific">Arabidopsis arenosa</name>
    <name type="common">Sand rock-cress</name>
    <name type="synonym">Cardaminopsis arenosa</name>
    <dbReference type="NCBI Taxonomy" id="38785"/>
    <lineage>
        <taxon>Eukaryota</taxon>
        <taxon>Viridiplantae</taxon>
        <taxon>Streptophyta</taxon>
        <taxon>Embryophyta</taxon>
        <taxon>Tracheophyta</taxon>
        <taxon>Spermatophyta</taxon>
        <taxon>Magnoliopsida</taxon>
        <taxon>eudicotyledons</taxon>
        <taxon>Gunneridae</taxon>
        <taxon>Pentapetalae</taxon>
        <taxon>rosids</taxon>
        <taxon>malvids</taxon>
        <taxon>Brassicales</taxon>
        <taxon>Brassicaceae</taxon>
        <taxon>Camelineae</taxon>
        <taxon>Arabidopsis</taxon>
    </lineage>
</organism>
<feature type="binding site" evidence="17">
    <location>
        <position position="168"/>
    </location>
    <ligand>
        <name>Mg(2+)</name>
        <dbReference type="ChEBI" id="CHEBI:18420"/>
    </ligand>
</feature>
<dbReference type="InterPro" id="IPR005225">
    <property type="entry name" value="Small_GTP-bd"/>
</dbReference>
<feature type="binding site" evidence="15">
    <location>
        <position position="166"/>
    </location>
    <ligand>
        <name>GTP</name>
        <dbReference type="ChEBI" id="CHEBI:37565"/>
    </ligand>
</feature>
<feature type="binding site" evidence="15">
    <location>
        <position position="164"/>
    </location>
    <ligand>
        <name>GTP</name>
        <dbReference type="ChEBI" id="CHEBI:37565"/>
    </ligand>
</feature>
<dbReference type="InterPro" id="IPR006689">
    <property type="entry name" value="Small_GTPase_ARF/SAR"/>
</dbReference>
<dbReference type="FunFam" id="3.40.50.620:FF:000206">
    <property type="entry name" value="Universal stress protein family protein"/>
    <property type="match status" value="1"/>
</dbReference>
<feature type="binding site" evidence="16">
    <location>
        <position position="207"/>
    </location>
    <ligand>
        <name>GTP</name>
        <dbReference type="ChEBI" id="CHEBI:37565"/>
    </ligand>
</feature>
<evidence type="ECO:0000256" key="14">
    <source>
        <dbReference type="PIRSR" id="PIRSR606687-1"/>
    </source>
</evidence>
<feature type="binding site" evidence="16">
    <location>
        <begin position="161"/>
        <end position="168"/>
    </location>
    <ligand>
        <name>GTP</name>
        <dbReference type="ChEBI" id="CHEBI:37565"/>
    </ligand>
</feature>
<name>A0A8S2AG90_ARAAE</name>
<dbReference type="SMART" id="SM00178">
    <property type="entry name" value="SAR"/>
    <property type="match status" value="1"/>
</dbReference>
<dbReference type="Gene3D" id="3.40.50.620">
    <property type="entry name" value="HUPs"/>
    <property type="match status" value="1"/>
</dbReference>
<dbReference type="PROSITE" id="PS51417">
    <property type="entry name" value="ARF"/>
    <property type="match status" value="1"/>
</dbReference>
<evidence type="ECO:0000256" key="8">
    <source>
        <dbReference type="ARBA" id="ARBA00022927"/>
    </source>
</evidence>
<dbReference type="CDD" id="cd00879">
    <property type="entry name" value="Sar1"/>
    <property type="match status" value="1"/>
</dbReference>
<feature type="binding site" evidence="15">
    <location>
        <position position="310"/>
    </location>
    <ligand>
        <name>GTP</name>
        <dbReference type="ChEBI" id="CHEBI:37565"/>
    </ligand>
</feature>
<evidence type="ECO:0000256" key="15">
    <source>
        <dbReference type="PIRSR" id="PIRSR606687-2"/>
    </source>
</evidence>
<feature type="binding site" evidence="15">
    <location>
        <position position="266"/>
    </location>
    <ligand>
        <name>GTP</name>
        <dbReference type="ChEBI" id="CHEBI:37565"/>
    </ligand>
</feature>
<dbReference type="GO" id="GO:0016192">
    <property type="term" value="P:vesicle-mediated transport"/>
    <property type="evidence" value="ECO:0007669"/>
    <property type="project" value="UniProtKB-KW"/>
</dbReference>
<dbReference type="SUPFAM" id="SSF52402">
    <property type="entry name" value="Adenine nucleotide alpha hydrolases-like"/>
    <property type="match status" value="1"/>
</dbReference>
<dbReference type="EMBL" id="LR999455">
    <property type="protein sequence ID" value="CAE6080654.1"/>
    <property type="molecule type" value="Genomic_DNA"/>
</dbReference>
<evidence type="ECO:0000256" key="13">
    <source>
        <dbReference type="ARBA" id="ARBA00057753"/>
    </source>
</evidence>
<feature type="binding site" evidence="14">
    <location>
        <position position="163"/>
    </location>
    <ligand>
        <name>Mg(2+)</name>
        <dbReference type="ChEBI" id="CHEBI:18420"/>
    </ligand>
</feature>
<keyword evidence="14" id="KW-0479">Metal-binding</keyword>
<keyword evidence="8 18" id="KW-0653">Protein transport</keyword>
<protein>
    <recommendedName>
        <fullName evidence="3">small monomeric GTPase</fullName>
        <ecNumber evidence="3">3.6.5.2</ecNumber>
    </recommendedName>
</protein>
<dbReference type="PANTHER" id="PTHR45684">
    <property type="entry name" value="RE74312P"/>
    <property type="match status" value="1"/>
</dbReference>
<keyword evidence="5 15" id="KW-0547">Nucleotide-binding</keyword>
<dbReference type="Proteomes" id="UP000682877">
    <property type="component" value="Chromosome 5"/>
</dbReference>
<dbReference type="InterPro" id="IPR006687">
    <property type="entry name" value="Small_GTPase_SAR1"/>
</dbReference>
<evidence type="ECO:0000256" key="12">
    <source>
        <dbReference type="ARBA" id="ARBA00047660"/>
    </source>
</evidence>
<evidence type="ECO:0000313" key="20">
    <source>
        <dbReference type="Proteomes" id="UP000682877"/>
    </source>
</evidence>
<dbReference type="GO" id="GO:0005789">
    <property type="term" value="C:endoplasmic reticulum membrane"/>
    <property type="evidence" value="ECO:0007669"/>
    <property type="project" value="UniProtKB-SubCell"/>
</dbReference>
<dbReference type="GO" id="GO:0032580">
    <property type="term" value="C:Golgi cisterna membrane"/>
    <property type="evidence" value="ECO:0007669"/>
    <property type="project" value="UniProtKB-SubCell"/>
</dbReference>
<dbReference type="Pfam" id="PF00025">
    <property type="entry name" value="Arf"/>
    <property type="match status" value="1"/>
</dbReference>
<evidence type="ECO:0000256" key="6">
    <source>
        <dbReference type="ARBA" id="ARBA00022824"/>
    </source>
</evidence>
<comment type="function">
    <text evidence="13">Small GTPase that cycles between an active GTP-bound and an inactive GDP-bound state and mainly functions in vesicle-mediated endoplasmic reticulum (ER) to Golgi transport. The active GTP-bound form inserts into the endoplasmic reticulum membrane where it recruits the remainder of the coat protein complex II/COPII. The coat protein complex II assembling and polymerizing on endoplasmic reticulum membrane is responsible for both the sorting of cargos and the deformation and budding of membranes into vesicles destined to the Golgi.</text>
</comment>
<dbReference type="EC" id="3.6.5.2" evidence="3"/>
<feature type="binding site" evidence="16">
    <location>
        <begin position="263"/>
        <end position="266"/>
    </location>
    <ligand>
        <name>GTP</name>
        <dbReference type="ChEBI" id="CHEBI:37565"/>
    </ligand>
</feature>
<dbReference type="GO" id="GO:0006886">
    <property type="term" value="P:intracellular protein transport"/>
    <property type="evidence" value="ECO:0007669"/>
    <property type="project" value="InterPro"/>
</dbReference>
<evidence type="ECO:0000256" key="18">
    <source>
        <dbReference type="RuleBase" id="RU003926"/>
    </source>
</evidence>
<evidence type="ECO:0000256" key="16">
    <source>
        <dbReference type="PIRSR" id="PIRSR606689-1"/>
    </source>
</evidence>
<feature type="binding site" evidence="15">
    <location>
        <position position="169"/>
    </location>
    <ligand>
        <name>GTP</name>
        <dbReference type="ChEBI" id="CHEBI:37565"/>
    </ligand>
</feature>
<dbReference type="Gene3D" id="3.40.50.300">
    <property type="entry name" value="P-loop containing nucleotide triphosphate hydrolases"/>
    <property type="match status" value="1"/>
</dbReference>
<dbReference type="PROSITE" id="PS51422">
    <property type="entry name" value="SAR1"/>
    <property type="match status" value="1"/>
</dbReference>
<evidence type="ECO:0000313" key="19">
    <source>
        <dbReference type="EMBL" id="CAE6080654.1"/>
    </source>
</evidence>
<feature type="binding site" evidence="15">
    <location>
        <position position="168"/>
    </location>
    <ligand>
        <name>GTP</name>
        <dbReference type="ChEBI" id="CHEBI:37565"/>
    </ligand>
</feature>
<dbReference type="GO" id="GO:0003925">
    <property type="term" value="F:G protein activity"/>
    <property type="evidence" value="ECO:0007669"/>
    <property type="project" value="UniProtKB-EC"/>
</dbReference>
<keyword evidence="10 16" id="KW-0342">GTP-binding</keyword>
<dbReference type="AlphaFoldDB" id="A0A8S2AG90"/>
<dbReference type="GO" id="GO:0046872">
    <property type="term" value="F:metal ion binding"/>
    <property type="evidence" value="ECO:0007669"/>
    <property type="project" value="UniProtKB-KW"/>
</dbReference>
<dbReference type="FunFam" id="3.40.50.300:FF:000261">
    <property type="entry name" value="GTP-binding protein SAR1A"/>
    <property type="match status" value="1"/>
</dbReference>
<feature type="binding site" evidence="17">
    <location>
        <position position="185"/>
    </location>
    <ligand>
        <name>Mg(2+)</name>
        <dbReference type="ChEBI" id="CHEBI:18420"/>
    </ligand>
</feature>
<evidence type="ECO:0000256" key="3">
    <source>
        <dbReference type="ARBA" id="ARBA00011984"/>
    </source>
</evidence>
<reference evidence="19" key="1">
    <citation type="submission" date="2021-01" db="EMBL/GenBank/DDBJ databases">
        <authorList>
            <person name="Bezrukov I."/>
        </authorList>
    </citation>
    <scope>NUCLEOTIDE SEQUENCE</scope>
</reference>
<feature type="binding site" evidence="15">
    <location>
        <position position="167"/>
    </location>
    <ligand>
        <name>GTP</name>
        <dbReference type="ChEBI" id="CHEBI:37565"/>
    </ligand>
</feature>
<dbReference type="CDD" id="cd23659">
    <property type="entry name" value="USP_At3g01520-like"/>
    <property type="match status" value="1"/>
</dbReference>
<feature type="binding site" evidence="15">
    <location>
        <position position="264"/>
    </location>
    <ligand>
        <name>GTP</name>
        <dbReference type="ChEBI" id="CHEBI:37565"/>
    </ligand>
</feature>
<keyword evidence="4 18" id="KW-0813">Transport</keyword>
<accession>A0A8S2AG90</accession>
<feature type="binding site" evidence="15">
    <location>
        <position position="263"/>
    </location>
    <ligand>
        <name>GTP</name>
        <dbReference type="ChEBI" id="CHEBI:37565"/>
    </ligand>
</feature>
<comment type="catalytic activity">
    <reaction evidence="12">
        <text>GTP + H2O = GDP + phosphate + H(+)</text>
        <dbReference type="Rhea" id="RHEA:19669"/>
        <dbReference type="ChEBI" id="CHEBI:15377"/>
        <dbReference type="ChEBI" id="CHEBI:15378"/>
        <dbReference type="ChEBI" id="CHEBI:37565"/>
        <dbReference type="ChEBI" id="CHEBI:43474"/>
        <dbReference type="ChEBI" id="CHEBI:58189"/>
        <dbReference type="EC" id="3.6.5.2"/>
    </reaction>
    <physiologicalReaction direction="left-to-right" evidence="12">
        <dbReference type="Rhea" id="RHEA:19670"/>
    </physiologicalReaction>
</comment>
<evidence type="ECO:0000256" key="11">
    <source>
        <dbReference type="ARBA" id="ARBA00037843"/>
    </source>
</evidence>
<evidence type="ECO:0000256" key="5">
    <source>
        <dbReference type="ARBA" id="ARBA00022741"/>
    </source>
</evidence>
<evidence type="ECO:0000256" key="4">
    <source>
        <dbReference type="ARBA" id="ARBA00022448"/>
    </source>
</evidence>
<evidence type="ECO:0000256" key="1">
    <source>
        <dbReference type="ARBA" id="ARBA00004406"/>
    </source>
</evidence>
<keyword evidence="14" id="KW-0460">Magnesium</keyword>
<dbReference type="PRINTS" id="PR00328">
    <property type="entry name" value="SAR1GTPBP"/>
</dbReference>
<evidence type="ECO:0000256" key="17">
    <source>
        <dbReference type="PIRSR" id="PIRSR606689-2"/>
    </source>
</evidence>